<sequence length="449" mass="49681">MQASFEHHSVRYYCGMVPAQHSFSTALVPDYHTTSGKVLVLAYDRSGGVADIDEELGYWVKLDQLLLGWIRATISREVLRHLVGLQTTFDVRQTLESRLNQLDRANMISSVSHTGLNSINLVQPPTHGHVETSGHNFQFSGPNINVGHGFSPRAWCDRGFVGNYNYRNENYNTRGRGMLNHFSTVFHSQALLLEVLILGLSLLEFHTLYHTLYNLSYGSMSGLSNPFSYGVSKPLGSSNNISGQVPQQFTGFYVHNGVPHFGAPLSASIGMNSVGYPFMPPMSASIGSNVIGHSSVPQITQLKRVLEDGLYKLQALVLRRQRLHANKMFTSSYAADFGSDRDKGHYFSNCATKSAAGVSGVVDESFCFPLTCTTSSQSLPNKALWSAAKFFFFFFSMDERKYCGVLSWSIVKFSSGSIVEYCQVQVFFIKVKGVFNLKGDVLWNGASSA</sequence>
<dbReference type="EMBL" id="JAEACU010000011">
    <property type="protein sequence ID" value="KAH7514369.1"/>
    <property type="molecule type" value="Genomic_DNA"/>
</dbReference>
<dbReference type="Proteomes" id="UP000813462">
    <property type="component" value="Unassembled WGS sequence"/>
</dbReference>
<protein>
    <submittedName>
        <fullName evidence="1">Uncharacterized protein</fullName>
    </submittedName>
</protein>
<organism evidence="1 2">
    <name type="scientific">Ziziphus jujuba var. spinosa</name>
    <dbReference type="NCBI Taxonomy" id="714518"/>
    <lineage>
        <taxon>Eukaryota</taxon>
        <taxon>Viridiplantae</taxon>
        <taxon>Streptophyta</taxon>
        <taxon>Embryophyta</taxon>
        <taxon>Tracheophyta</taxon>
        <taxon>Spermatophyta</taxon>
        <taxon>Magnoliopsida</taxon>
        <taxon>eudicotyledons</taxon>
        <taxon>Gunneridae</taxon>
        <taxon>Pentapetalae</taxon>
        <taxon>rosids</taxon>
        <taxon>fabids</taxon>
        <taxon>Rosales</taxon>
        <taxon>Rhamnaceae</taxon>
        <taxon>Paliureae</taxon>
        <taxon>Ziziphus</taxon>
    </lineage>
</organism>
<proteinExistence type="predicted"/>
<evidence type="ECO:0000313" key="1">
    <source>
        <dbReference type="EMBL" id="KAH7514369.1"/>
    </source>
</evidence>
<accession>A0A978UHT8</accession>
<reference evidence="1" key="1">
    <citation type="journal article" date="2021" name="Front. Plant Sci.">
        <title>Chromosome-Scale Genome Assembly for Chinese Sour Jujube and Insights Into Its Genome Evolution and Domestication Signature.</title>
        <authorList>
            <person name="Shen L.-Y."/>
            <person name="Luo H."/>
            <person name="Wang X.-L."/>
            <person name="Wang X.-M."/>
            <person name="Qiu X.-J."/>
            <person name="Liu H."/>
            <person name="Zhou S.-S."/>
            <person name="Jia K.-H."/>
            <person name="Nie S."/>
            <person name="Bao Y.-T."/>
            <person name="Zhang R.-G."/>
            <person name="Yun Q.-Z."/>
            <person name="Chai Y.-H."/>
            <person name="Lu J.-Y."/>
            <person name="Li Y."/>
            <person name="Zhao S.-W."/>
            <person name="Mao J.-F."/>
            <person name="Jia S.-G."/>
            <person name="Mao Y.-M."/>
        </authorList>
    </citation>
    <scope>NUCLEOTIDE SEQUENCE</scope>
    <source>
        <strain evidence="1">AT0</strain>
        <tissue evidence="1">Leaf</tissue>
    </source>
</reference>
<name>A0A978UHT8_ZIZJJ</name>
<comment type="caution">
    <text evidence="1">The sequence shown here is derived from an EMBL/GenBank/DDBJ whole genome shotgun (WGS) entry which is preliminary data.</text>
</comment>
<dbReference type="AlphaFoldDB" id="A0A978UHT8"/>
<evidence type="ECO:0000313" key="2">
    <source>
        <dbReference type="Proteomes" id="UP000813462"/>
    </source>
</evidence>
<gene>
    <name evidence="1" type="ORF">FEM48_Zijuj11G0082300</name>
</gene>